<keyword evidence="2" id="KW-1133">Transmembrane helix</keyword>
<feature type="region of interest" description="Disordered" evidence="1">
    <location>
        <begin position="1"/>
        <end position="24"/>
    </location>
</feature>
<protein>
    <submittedName>
        <fullName evidence="3">Uncharacterized protein</fullName>
    </submittedName>
</protein>
<comment type="caution">
    <text evidence="3">The sequence shown here is derived from an EMBL/GenBank/DDBJ whole genome shotgun (WGS) entry which is preliminary data.</text>
</comment>
<dbReference type="EMBL" id="JAENGY010000291">
    <property type="protein sequence ID" value="KAG6966791.1"/>
    <property type="molecule type" value="Genomic_DNA"/>
</dbReference>
<keyword evidence="4" id="KW-1185">Reference proteome</keyword>
<evidence type="ECO:0000313" key="3">
    <source>
        <dbReference type="EMBL" id="KAG6966791.1"/>
    </source>
</evidence>
<accession>A0A8J5IYE3</accession>
<keyword evidence="2" id="KW-0812">Transmembrane</keyword>
<name>A0A8J5IYE3_9STRA</name>
<evidence type="ECO:0000256" key="1">
    <source>
        <dbReference type="SAM" id="MobiDB-lite"/>
    </source>
</evidence>
<dbReference type="Proteomes" id="UP000709295">
    <property type="component" value="Unassembled WGS sequence"/>
</dbReference>
<keyword evidence="2" id="KW-0472">Membrane</keyword>
<gene>
    <name evidence="3" type="ORF">JG688_00006584</name>
</gene>
<feature type="transmembrane region" description="Helical" evidence="2">
    <location>
        <begin position="148"/>
        <end position="172"/>
    </location>
</feature>
<organism evidence="3 4">
    <name type="scientific">Phytophthora aleatoria</name>
    <dbReference type="NCBI Taxonomy" id="2496075"/>
    <lineage>
        <taxon>Eukaryota</taxon>
        <taxon>Sar</taxon>
        <taxon>Stramenopiles</taxon>
        <taxon>Oomycota</taxon>
        <taxon>Peronosporomycetes</taxon>
        <taxon>Peronosporales</taxon>
        <taxon>Peronosporaceae</taxon>
        <taxon>Phytophthora</taxon>
    </lineage>
</organism>
<reference evidence="3" key="1">
    <citation type="submission" date="2021-01" db="EMBL/GenBank/DDBJ databases">
        <title>Phytophthora aleatoria, a newly-described species from Pinus radiata is distinct from Phytophthora cactorum isolates based on comparative genomics.</title>
        <authorList>
            <person name="Mcdougal R."/>
            <person name="Panda P."/>
            <person name="Williams N."/>
            <person name="Studholme D.J."/>
        </authorList>
    </citation>
    <scope>NUCLEOTIDE SEQUENCE</scope>
    <source>
        <strain evidence="3">NZFS 4037</strain>
    </source>
</reference>
<feature type="region of interest" description="Disordered" evidence="1">
    <location>
        <begin position="190"/>
        <end position="209"/>
    </location>
</feature>
<sequence>MTSQSTSAVSGDATNVTKSTSSNTGDSCTWYAGENCSLPRTGYDCLNMLLETDECAIDPNGACVSISEQITGEAYYMATSTTYCESSDEICTTCRPRWLEEYAASGEVKSSSVCIGENGCICLAVCERETRNLLVIHNKCPSFEKAKAGSIILVIAVGVASVIVFSMFTLCLKKLLKRAFPWAEQVPPDQSMLSRRLPPRSPRGPQLSLSGWKSMRETLIETEKGNGAPSAGAAGVMRIQLSTTEGTSVIIEEGDGYRPGSPSEQYRAHRQEDISPALSMLS</sequence>
<feature type="region of interest" description="Disordered" evidence="1">
    <location>
        <begin position="250"/>
        <end position="282"/>
    </location>
</feature>
<proteinExistence type="predicted"/>
<dbReference type="AlphaFoldDB" id="A0A8J5IYE3"/>
<evidence type="ECO:0000256" key="2">
    <source>
        <dbReference type="SAM" id="Phobius"/>
    </source>
</evidence>
<evidence type="ECO:0000313" key="4">
    <source>
        <dbReference type="Proteomes" id="UP000709295"/>
    </source>
</evidence>